<accession>A0A562UW72</accession>
<sequence length="262" mass="28744">MAEHEFFRIERNGAVTSVSINRPEKRNALTPEMLVSLKHIAESFREGTETRAVIFRSDYSDFSVGADISRMDGAPPSIELLRRSAENGALLIRAIKEIHQPTLCLVRGVATGGGACIPSACDFRFGTPDSRIGYGEVKLGINLMWRALPLTIQAVGLSRAKQMVMTGELFDAETMSDWGFLDEIVDPKVADDHVMAEAQKYAALPPIAVQMIKRSANAYAGALDQAVMHADSDQWLLATQTADFKEGVAAFRERRGPKFQGN</sequence>
<dbReference type="GO" id="GO:0016853">
    <property type="term" value="F:isomerase activity"/>
    <property type="evidence" value="ECO:0007669"/>
    <property type="project" value="UniProtKB-KW"/>
</dbReference>
<dbReference type="AlphaFoldDB" id="A0A562UW72"/>
<dbReference type="Pfam" id="PF00378">
    <property type="entry name" value="ECH_1"/>
    <property type="match status" value="1"/>
</dbReference>
<name>A0A562UW72_9SPHN</name>
<dbReference type="Gene3D" id="3.90.226.10">
    <property type="entry name" value="2-enoyl-CoA Hydratase, Chain A, domain 1"/>
    <property type="match status" value="1"/>
</dbReference>
<gene>
    <name evidence="2" type="ORF">JN10_1494</name>
</gene>
<dbReference type="CDD" id="cd06558">
    <property type="entry name" value="crotonase-like"/>
    <property type="match status" value="1"/>
</dbReference>
<dbReference type="EMBL" id="VLLK01000001">
    <property type="protein sequence ID" value="TWJ09846.1"/>
    <property type="molecule type" value="Genomic_DNA"/>
</dbReference>
<dbReference type="InterPro" id="IPR029045">
    <property type="entry name" value="ClpP/crotonase-like_dom_sf"/>
</dbReference>
<comment type="caution">
    <text evidence="2">The sequence shown here is derived from an EMBL/GenBank/DDBJ whole genome shotgun (WGS) entry which is preliminary data.</text>
</comment>
<evidence type="ECO:0000256" key="1">
    <source>
        <dbReference type="ARBA" id="ARBA00005254"/>
    </source>
</evidence>
<dbReference type="RefSeq" id="WP_067600246.1">
    <property type="nucleotide sequence ID" value="NZ_CP015963.1"/>
</dbReference>
<dbReference type="PANTHER" id="PTHR43459">
    <property type="entry name" value="ENOYL-COA HYDRATASE"/>
    <property type="match status" value="1"/>
</dbReference>
<dbReference type="InterPro" id="IPR001753">
    <property type="entry name" value="Enoyl-CoA_hydra/iso"/>
</dbReference>
<comment type="similarity">
    <text evidence="1">Belongs to the enoyl-CoA hydratase/isomerase family.</text>
</comment>
<organism evidence="2 3">
    <name type="scientific">Altererythrobacter ishigakiensis</name>
    <dbReference type="NCBI Taxonomy" id="476157"/>
    <lineage>
        <taxon>Bacteria</taxon>
        <taxon>Pseudomonadati</taxon>
        <taxon>Pseudomonadota</taxon>
        <taxon>Alphaproteobacteria</taxon>
        <taxon>Sphingomonadales</taxon>
        <taxon>Erythrobacteraceae</taxon>
        <taxon>Altererythrobacter</taxon>
    </lineage>
</organism>
<evidence type="ECO:0000313" key="2">
    <source>
        <dbReference type="EMBL" id="TWJ09846.1"/>
    </source>
</evidence>
<dbReference type="Gene3D" id="1.10.12.10">
    <property type="entry name" value="Lyase 2-enoyl-coa Hydratase, Chain A, domain 2"/>
    <property type="match status" value="1"/>
</dbReference>
<reference evidence="2 3" key="1">
    <citation type="submission" date="2019-07" db="EMBL/GenBank/DDBJ databases">
        <title>Genomic Encyclopedia of Archaeal and Bacterial Type Strains, Phase II (KMG-II): from individual species to whole genera.</title>
        <authorList>
            <person name="Goeker M."/>
        </authorList>
    </citation>
    <scope>NUCLEOTIDE SEQUENCE [LARGE SCALE GENOMIC DNA]</scope>
    <source>
        <strain evidence="2 3">ATCC BAA-2084</strain>
    </source>
</reference>
<dbReference type="OrthoDB" id="9802898at2"/>
<evidence type="ECO:0000313" key="3">
    <source>
        <dbReference type="Proteomes" id="UP000320547"/>
    </source>
</evidence>
<dbReference type="STRING" id="476157.GCA_001663155_01860"/>
<keyword evidence="3" id="KW-1185">Reference proteome</keyword>
<proteinExistence type="inferred from homology"/>
<dbReference type="SUPFAM" id="SSF52096">
    <property type="entry name" value="ClpP/crotonase"/>
    <property type="match status" value="1"/>
</dbReference>
<keyword evidence="2" id="KW-0413">Isomerase</keyword>
<dbReference type="Proteomes" id="UP000320547">
    <property type="component" value="Unassembled WGS sequence"/>
</dbReference>
<protein>
    <submittedName>
        <fullName evidence="2">2-(1,2-epoxy-1,2-dihydrophenyl)acetyl-CoA isomerase</fullName>
    </submittedName>
</protein>
<dbReference type="InterPro" id="IPR014748">
    <property type="entry name" value="Enoyl-CoA_hydra_C"/>
</dbReference>
<dbReference type="PANTHER" id="PTHR43459:SF1">
    <property type="entry name" value="EG:BACN32G11.4 PROTEIN"/>
    <property type="match status" value="1"/>
</dbReference>